<feature type="chain" id="PRO_5015412085" description="REJ domain-containing protein" evidence="1">
    <location>
        <begin position="24"/>
        <end position="125"/>
    </location>
</feature>
<keyword evidence="3" id="KW-1185">Reference proteome</keyword>
<accession>A0A2T3AW48</accession>
<reference evidence="2 3" key="1">
    <citation type="journal article" date="2018" name="New Phytol.">
        <title>Comparative genomics and transcriptomics depict ericoid mycorrhizal fungi as versatile saprotrophs and plant mutualists.</title>
        <authorList>
            <person name="Martino E."/>
            <person name="Morin E."/>
            <person name="Grelet G.A."/>
            <person name="Kuo A."/>
            <person name="Kohler A."/>
            <person name="Daghino S."/>
            <person name="Barry K.W."/>
            <person name="Cichocki N."/>
            <person name="Clum A."/>
            <person name="Dockter R.B."/>
            <person name="Hainaut M."/>
            <person name="Kuo R.C."/>
            <person name="LaButti K."/>
            <person name="Lindahl B.D."/>
            <person name="Lindquist E.A."/>
            <person name="Lipzen A."/>
            <person name="Khouja H.R."/>
            <person name="Magnuson J."/>
            <person name="Murat C."/>
            <person name="Ohm R.A."/>
            <person name="Singer S.W."/>
            <person name="Spatafora J.W."/>
            <person name="Wang M."/>
            <person name="Veneault-Fourrey C."/>
            <person name="Henrissat B."/>
            <person name="Grigoriev I.V."/>
            <person name="Martin F.M."/>
            <person name="Perotto S."/>
        </authorList>
    </citation>
    <scope>NUCLEOTIDE SEQUENCE [LARGE SCALE GENOMIC DNA]</scope>
    <source>
        <strain evidence="2 3">ATCC 22711</strain>
    </source>
</reference>
<dbReference type="GeneID" id="36575722"/>
<dbReference type="EMBL" id="KZ679014">
    <property type="protein sequence ID" value="PSS12879.1"/>
    <property type="molecule type" value="Genomic_DNA"/>
</dbReference>
<evidence type="ECO:0000256" key="1">
    <source>
        <dbReference type="SAM" id="SignalP"/>
    </source>
</evidence>
<organism evidence="2 3">
    <name type="scientific">Amorphotheca resinae ATCC 22711</name>
    <dbReference type="NCBI Taxonomy" id="857342"/>
    <lineage>
        <taxon>Eukaryota</taxon>
        <taxon>Fungi</taxon>
        <taxon>Dikarya</taxon>
        <taxon>Ascomycota</taxon>
        <taxon>Pezizomycotina</taxon>
        <taxon>Leotiomycetes</taxon>
        <taxon>Helotiales</taxon>
        <taxon>Amorphothecaceae</taxon>
        <taxon>Amorphotheca</taxon>
    </lineage>
</organism>
<protein>
    <recommendedName>
        <fullName evidence="4">REJ domain-containing protein</fullName>
    </recommendedName>
</protein>
<dbReference type="RefSeq" id="XP_024718870.1">
    <property type="nucleotide sequence ID" value="XM_024867641.1"/>
</dbReference>
<evidence type="ECO:0000313" key="2">
    <source>
        <dbReference type="EMBL" id="PSS12879.1"/>
    </source>
</evidence>
<evidence type="ECO:0008006" key="4">
    <source>
        <dbReference type="Google" id="ProtNLM"/>
    </source>
</evidence>
<keyword evidence="1" id="KW-0732">Signal</keyword>
<feature type="signal peptide" evidence="1">
    <location>
        <begin position="1"/>
        <end position="23"/>
    </location>
</feature>
<dbReference type="AlphaFoldDB" id="A0A2T3AW48"/>
<name>A0A2T3AW48_AMORE</name>
<gene>
    <name evidence="2" type="ORF">M430DRAFT_43710</name>
</gene>
<evidence type="ECO:0000313" key="3">
    <source>
        <dbReference type="Proteomes" id="UP000241818"/>
    </source>
</evidence>
<dbReference type="Proteomes" id="UP000241818">
    <property type="component" value="Unassembled WGS sequence"/>
</dbReference>
<proteinExistence type="predicted"/>
<dbReference type="InParanoid" id="A0A2T3AW48"/>
<sequence length="125" mass="11980">MYISLRQLGALALPALLLPAALAADVDARQAAPTSSIMSATGLTPAESAASASSSMAQMSALESYSLSLASASAASAASAASVQATASPTNGGGKVMASSGAERVAAELVTEVVVGGSLVLLGLL</sequence>